<dbReference type="SUPFAM" id="SSF57667">
    <property type="entry name" value="beta-beta-alpha zinc fingers"/>
    <property type="match status" value="1"/>
</dbReference>
<feature type="domain" description="C2H2-type" evidence="10">
    <location>
        <begin position="4"/>
        <end position="31"/>
    </location>
</feature>
<dbReference type="GeneID" id="27342878"/>
<dbReference type="PROSITE" id="PS50157">
    <property type="entry name" value="ZINC_FINGER_C2H2_2"/>
    <property type="match status" value="2"/>
</dbReference>
<evidence type="ECO:0000259" key="10">
    <source>
        <dbReference type="PROSITE" id="PS50157"/>
    </source>
</evidence>
<dbReference type="PANTHER" id="PTHR40626:SF7">
    <property type="entry name" value="TRANSCRIPTION FACTOR, PUTATIVE (AFU_ORTHOLOGUE AFUA_1G04110)-RELATED"/>
    <property type="match status" value="1"/>
</dbReference>
<keyword evidence="9" id="KW-1133">Transmembrane helix</keyword>
<dbReference type="OrthoDB" id="10018191at2759"/>
<evidence type="ECO:0000256" key="4">
    <source>
        <dbReference type="ARBA" id="ARBA00022771"/>
    </source>
</evidence>
<evidence type="ECO:0000256" key="8">
    <source>
        <dbReference type="SAM" id="MobiDB-lite"/>
    </source>
</evidence>
<keyword evidence="3" id="KW-0677">Repeat</keyword>
<dbReference type="GO" id="GO:0006351">
    <property type="term" value="P:DNA-templated transcription"/>
    <property type="evidence" value="ECO:0007669"/>
    <property type="project" value="InterPro"/>
</dbReference>
<dbReference type="InterPro" id="IPR036236">
    <property type="entry name" value="Znf_C2H2_sf"/>
</dbReference>
<dbReference type="GO" id="GO:0000981">
    <property type="term" value="F:DNA-binding transcription factor activity, RNA polymerase II-specific"/>
    <property type="evidence" value="ECO:0007669"/>
    <property type="project" value="InterPro"/>
</dbReference>
<dbReference type="VEuPathDB" id="FungiDB:PV07_03684"/>
<dbReference type="GO" id="GO:0008270">
    <property type="term" value="F:zinc ion binding"/>
    <property type="evidence" value="ECO:0007669"/>
    <property type="project" value="UniProtKB-KW"/>
</dbReference>
<dbReference type="GO" id="GO:0000978">
    <property type="term" value="F:RNA polymerase II cis-regulatory region sequence-specific DNA binding"/>
    <property type="evidence" value="ECO:0007669"/>
    <property type="project" value="InterPro"/>
</dbReference>
<dbReference type="RefSeq" id="XP_016252330.1">
    <property type="nucleotide sequence ID" value="XM_016390428.1"/>
</dbReference>
<keyword evidence="2" id="KW-0479">Metal-binding</keyword>
<keyword evidence="9" id="KW-0472">Membrane</keyword>
<evidence type="ECO:0000313" key="12">
    <source>
        <dbReference type="Proteomes" id="UP000054466"/>
    </source>
</evidence>
<evidence type="ECO:0000256" key="7">
    <source>
        <dbReference type="PROSITE-ProRule" id="PRU00042"/>
    </source>
</evidence>
<name>A0A0D2D8T5_9EURO</name>
<dbReference type="AlphaFoldDB" id="A0A0D2D8T5"/>
<dbReference type="FunFam" id="3.30.160.60:FF:000303">
    <property type="entry name" value="Zinc finger protein 41"/>
    <property type="match status" value="1"/>
</dbReference>
<dbReference type="PROSITE" id="PS00028">
    <property type="entry name" value="ZINC_FINGER_C2H2_1"/>
    <property type="match status" value="2"/>
</dbReference>
<organism evidence="11 12">
    <name type="scientific">Cladophialophora immunda</name>
    <dbReference type="NCBI Taxonomy" id="569365"/>
    <lineage>
        <taxon>Eukaryota</taxon>
        <taxon>Fungi</taxon>
        <taxon>Dikarya</taxon>
        <taxon>Ascomycota</taxon>
        <taxon>Pezizomycotina</taxon>
        <taxon>Eurotiomycetes</taxon>
        <taxon>Chaetothyriomycetidae</taxon>
        <taxon>Chaetothyriales</taxon>
        <taxon>Herpotrichiellaceae</taxon>
        <taxon>Cladophialophora</taxon>
    </lineage>
</organism>
<dbReference type="Pfam" id="PF04082">
    <property type="entry name" value="Fungal_trans"/>
    <property type="match status" value="1"/>
</dbReference>
<feature type="domain" description="C2H2-type" evidence="10">
    <location>
        <begin position="32"/>
        <end position="59"/>
    </location>
</feature>
<dbReference type="CDD" id="cd12148">
    <property type="entry name" value="fungal_TF_MHR"/>
    <property type="match status" value="1"/>
</dbReference>
<evidence type="ECO:0000256" key="9">
    <source>
        <dbReference type="SAM" id="Phobius"/>
    </source>
</evidence>
<accession>A0A0D2D8T5</accession>
<comment type="subcellular location">
    <subcellularLocation>
        <location evidence="1">Nucleus</location>
    </subcellularLocation>
</comment>
<dbReference type="STRING" id="569365.A0A0D2D8T5"/>
<feature type="compositionally biased region" description="Polar residues" evidence="8">
    <location>
        <begin position="160"/>
        <end position="209"/>
    </location>
</feature>
<evidence type="ECO:0000256" key="2">
    <source>
        <dbReference type="ARBA" id="ARBA00022723"/>
    </source>
</evidence>
<feature type="compositionally biased region" description="Polar residues" evidence="8">
    <location>
        <begin position="108"/>
        <end position="148"/>
    </location>
</feature>
<gene>
    <name evidence="11" type="ORF">PV07_03684</name>
</gene>
<protein>
    <recommendedName>
        <fullName evidence="10">C2H2-type domain-containing protein</fullName>
    </recommendedName>
</protein>
<dbReference type="GO" id="GO:0000785">
    <property type="term" value="C:chromatin"/>
    <property type="evidence" value="ECO:0007669"/>
    <property type="project" value="TreeGrafter"/>
</dbReference>
<dbReference type="PANTHER" id="PTHR40626">
    <property type="entry name" value="MIP31509P"/>
    <property type="match status" value="1"/>
</dbReference>
<proteinExistence type="predicted"/>
<keyword evidence="4 7" id="KW-0863">Zinc-finger</keyword>
<feature type="region of interest" description="Disordered" evidence="8">
    <location>
        <begin position="55"/>
        <end position="209"/>
    </location>
</feature>
<dbReference type="GO" id="GO:0005634">
    <property type="term" value="C:nucleus"/>
    <property type="evidence" value="ECO:0007669"/>
    <property type="project" value="UniProtKB-SubCell"/>
</dbReference>
<keyword evidence="5" id="KW-0862">Zinc</keyword>
<dbReference type="Proteomes" id="UP000054466">
    <property type="component" value="Unassembled WGS sequence"/>
</dbReference>
<keyword evidence="6" id="KW-0539">Nucleus</keyword>
<dbReference type="Pfam" id="PF13912">
    <property type="entry name" value="zf-C2H2_6"/>
    <property type="match status" value="1"/>
</dbReference>
<evidence type="ECO:0000256" key="6">
    <source>
        <dbReference type="ARBA" id="ARBA00023242"/>
    </source>
</evidence>
<dbReference type="InterPro" id="IPR051059">
    <property type="entry name" value="VerF-like"/>
</dbReference>
<feature type="compositionally biased region" description="Polar residues" evidence="8">
    <location>
        <begin position="61"/>
        <end position="74"/>
    </location>
</feature>
<dbReference type="InterPro" id="IPR007219">
    <property type="entry name" value="XnlR_reg_dom"/>
</dbReference>
<dbReference type="Pfam" id="PF00096">
    <property type="entry name" value="zf-C2H2"/>
    <property type="match status" value="1"/>
</dbReference>
<keyword evidence="12" id="KW-1185">Reference proteome</keyword>
<sequence>MVLRQCTVCGRRFTKTEHFKRHERSHTRERPYPCTICDKAFSRSDVLFRHMKCHAQKNDKSTTANASSRRNTISEGVPPQPSQDDFNINSPGALANGPHTGIPLMQILSPSNYLSQTGNDPSQPARQSSLDVSNPFLDSSSNPGNALSMQLPGSAWTMPSPITTMNNKTSSSSHGLKQSPSQNSGEVSTFETSITSPHNPGQTPRSEIVPNQFSDSHLEWLPQPDNPSTSNFHDPFQMWLFPSLGDLDQSPDFLQTYGIPDPQQPYQDSKDLVNGRAYDPADRTKNIAKVPRERFSRVQRCWNPRPGRAHRIMPVLWREVASSPMDNLFSESPITDDFRTASNWGLDTECRVRLRDTFRTPAPSAYHSPKLQAVVDPALSSQQPANEEFPPAEILDIALGLFFRRFHPTVPFIHIATFSVRNTPAQMLFAICLVGLSILGTTGATRFVSKMFPSFLQRVCNDLSASAGCSATPTQQMVLFATGLLTLNLSVITGDKDCFNQSQMLYVSLLAMVQQNGLFAAGDGQSLDALLSEMSESDDRWKAWSRIESAKRLILGLLLCDSWFSNLLSKAPIVRSESVCVVAPCDEALFQAKSATQWQSLLRSGKSQSAPTFRIEDLHKHDMAPIGKLGYLGRSSLLALLQIQVLEAYQRLMPPDQLTIGSYIPWHVYAGDARASTLVPALLAATHTAGPLSKVDDTNCIVLWHSLCVMLLSDFRMFELAAGRHGAAPATGALESISQWSQTQAARRACVHAAQNFKLMSERRVSDNVTIHSVTALFASALVLGLYLFMVNPSSGRQGTAPVELMDADPDWAELGDMGFKDESLDPTAAERNLTTNREDEHFSLVYQFVKYGGALSLGGVAHSGGYEGARRVLLDFANLMDGISGRRLRTFTQVLHIMSDDLMNVDPAL</sequence>
<reference evidence="11 12" key="1">
    <citation type="submission" date="2015-01" db="EMBL/GenBank/DDBJ databases">
        <title>The Genome Sequence of Cladophialophora immunda CBS83496.</title>
        <authorList>
            <consortium name="The Broad Institute Genomics Platform"/>
            <person name="Cuomo C."/>
            <person name="de Hoog S."/>
            <person name="Gorbushina A."/>
            <person name="Stielow B."/>
            <person name="Teixiera M."/>
            <person name="Abouelleil A."/>
            <person name="Chapman S.B."/>
            <person name="Priest M."/>
            <person name="Young S.K."/>
            <person name="Wortman J."/>
            <person name="Nusbaum C."/>
            <person name="Birren B."/>
        </authorList>
    </citation>
    <scope>NUCLEOTIDE SEQUENCE [LARGE SCALE GENOMIC DNA]</scope>
    <source>
        <strain evidence="11 12">CBS 83496</strain>
    </source>
</reference>
<evidence type="ECO:0000256" key="3">
    <source>
        <dbReference type="ARBA" id="ARBA00022737"/>
    </source>
</evidence>
<dbReference type="EMBL" id="KN847041">
    <property type="protein sequence ID" value="KIW32114.1"/>
    <property type="molecule type" value="Genomic_DNA"/>
</dbReference>
<dbReference type="SMART" id="SM00355">
    <property type="entry name" value="ZnF_C2H2"/>
    <property type="match status" value="2"/>
</dbReference>
<keyword evidence="9" id="KW-0812">Transmembrane</keyword>
<dbReference type="InterPro" id="IPR013087">
    <property type="entry name" value="Znf_C2H2_type"/>
</dbReference>
<dbReference type="HOGENOM" id="CLU_008999_1_0_1"/>
<evidence type="ECO:0000313" key="11">
    <source>
        <dbReference type="EMBL" id="KIW32114.1"/>
    </source>
</evidence>
<evidence type="ECO:0000256" key="1">
    <source>
        <dbReference type="ARBA" id="ARBA00004123"/>
    </source>
</evidence>
<feature type="transmembrane region" description="Helical" evidence="9">
    <location>
        <begin position="769"/>
        <end position="790"/>
    </location>
</feature>
<dbReference type="Gene3D" id="3.30.160.60">
    <property type="entry name" value="Classic Zinc Finger"/>
    <property type="match status" value="2"/>
</dbReference>
<evidence type="ECO:0000256" key="5">
    <source>
        <dbReference type="ARBA" id="ARBA00022833"/>
    </source>
</evidence>